<sequence>MSYLLEYFGRWLPTKKRRLTNTGTSCEEGAGGATPAAVLQVGGAQGWRVAPKDCGANVSVFTHLQGSGQPCGAVALGTSLDTNACTVALAISAGPHREREMAAFEENVDPTTLLNADGLIASLRFADDESAGARPTLAREGTRAERTREPEELTLVRVVRGRGGVHLERVEGLKELTHCIVFLRESLAQEGLGNKLAGQAATISSALLGKDLPKQVKAFRFVELGTASRSRCLKDRKVLTKALALAKEKGEPCALLVAALSRLSRRSQADEDLDYLAERAGQASILACIPTSHAAALIGEEKKEELKKYMSKAASTSDGQAVYSASHCMLKSGATRCSVASGQHTSEELCLLVEHVEHVLRHKLENLEKPGEQKHGKPLLLVGIARTSPGTDVAKSTSIYVQRCLLLHVLLKVRDNLQKDVALSGKLPVIEITIGTFAEKCGGSTSEEAAVQEWVKKVCDEGKYAGGVLLCTRADRLTRELATLGTLLERCCKANIATVACLTEVDAVVTEERHVQEAVAQVLAGDEEYLLGKRFVEQRASDLVRAWKNQPTVRVLVAACSITEANYDIILREEHMEFLETYRQYCHVHSVRDELFENRDGHGLDEDALSRVFEYFADALKGEHVDVVFENECFPETAISVTQKDFFECSCADKCSRKSSRTTGTANTAPAHTRCICGCDMCKRKRPCILVDSDAEDGGERERELRKFDAAACPCERCSSSPLSTGTTRKTQAKTNTKGKRKAKARKPMKEFPRLPTTDGTQTLRCICCDAFRRPECPLVKTGALTPVPGEERDRGGHNPTCLLSNWCWYCHRFIFKSEFNHWCSFGCFLKATKFVDKKELWDMSKEIGMTQLKNTIGFWFCVPCTKKPESEEALIEKIPSIPLIPTKGSRGLRCLSCSHNDCKIGKGYKENAEGGGVNVGSGRQKSENRKAKEVVTPHPMLVNMMLQDS</sequence>
<evidence type="ECO:0000313" key="3">
    <source>
        <dbReference type="EMBL" id="QDZ23153.1"/>
    </source>
</evidence>
<proteinExistence type="predicted"/>
<protein>
    <recommendedName>
        <fullName evidence="2">Resolvase/invertase-type recombinase catalytic domain-containing protein</fullName>
    </recommendedName>
</protein>
<evidence type="ECO:0000256" key="1">
    <source>
        <dbReference type="SAM" id="MobiDB-lite"/>
    </source>
</evidence>
<dbReference type="GO" id="GO:0003677">
    <property type="term" value="F:DNA binding"/>
    <property type="evidence" value="ECO:0007669"/>
    <property type="project" value="InterPro"/>
</dbReference>
<name>A0A5B8MRS2_9CHLO</name>
<dbReference type="Proteomes" id="UP000316726">
    <property type="component" value="Chromosome 9"/>
</dbReference>
<evidence type="ECO:0000259" key="2">
    <source>
        <dbReference type="Pfam" id="PF00239"/>
    </source>
</evidence>
<feature type="compositionally biased region" description="Polar residues" evidence="1">
    <location>
        <begin position="724"/>
        <end position="736"/>
    </location>
</feature>
<reference evidence="3 4" key="1">
    <citation type="submission" date="2018-07" db="EMBL/GenBank/DDBJ databases">
        <title>The complete nuclear genome of the prasinophyte Chloropicon primus (CCMP1205).</title>
        <authorList>
            <person name="Pombert J.-F."/>
            <person name="Otis C."/>
            <person name="Turmel M."/>
            <person name="Lemieux C."/>
        </authorList>
    </citation>
    <scope>NUCLEOTIDE SEQUENCE [LARGE SCALE GENOMIC DNA]</scope>
    <source>
        <strain evidence="3 4">CCMP1205</strain>
    </source>
</reference>
<accession>A0A5B8MRS2</accession>
<evidence type="ECO:0000313" key="4">
    <source>
        <dbReference type="Proteomes" id="UP000316726"/>
    </source>
</evidence>
<dbReference type="Pfam" id="PF00239">
    <property type="entry name" value="Resolvase"/>
    <property type="match status" value="1"/>
</dbReference>
<feature type="compositionally biased region" description="Basic residues" evidence="1">
    <location>
        <begin position="737"/>
        <end position="747"/>
    </location>
</feature>
<dbReference type="AlphaFoldDB" id="A0A5B8MRS2"/>
<feature type="domain" description="Resolvase/invertase-type recombinase catalytic" evidence="2">
    <location>
        <begin position="434"/>
        <end position="536"/>
    </location>
</feature>
<keyword evidence="4" id="KW-1185">Reference proteome</keyword>
<organism evidence="3 4">
    <name type="scientific">Chloropicon primus</name>
    <dbReference type="NCBI Taxonomy" id="1764295"/>
    <lineage>
        <taxon>Eukaryota</taxon>
        <taxon>Viridiplantae</taxon>
        <taxon>Chlorophyta</taxon>
        <taxon>Chloropicophyceae</taxon>
        <taxon>Chloropicales</taxon>
        <taxon>Chloropicaceae</taxon>
        <taxon>Chloropicon</taxon>
    </lineage>
</organism>
<dbReference type="EMBL" id="CP031042">
    <property type="protein sequence ID" value="QDZ23153.1"/>
    <property type="molecule type" value="Genomic_DNA"/>
</dbReference>
<dbReference type="GO" id="GO:0000150">
    <property type="term" value="F:DNA strand exchange activity"/>
    <property type="evidence" value="ECO:0007669"/>
    <property type="project" value="InterPro"/>
</dbReference>
<feature type="region of interest" description="Disordered" evidence="1">
    <location>
        <begin position="724"/>
        <end position="754"/>
    </location>
</feature>
<dbReference type="InterPro" id="IPR006119">
    <property type="entry name" value="Resolv_N"/>
</dbReference>
<gene>
    <name evidence="3" type="ORF">A3770_09p56710</name>
</gene>